<organism evidence="3 4">
    <name type="scientific">Discostella pseudostelligera</name>
    <dbReference type="NCBI Taxonomy" id="259834"/>
    <lineage>
        <taxon>Eukaryota</taxon>
        <taxon>Sar</taxon>
        <taxon>Stramenopiles</taxon>
        <taxon>Ochrophyta</taxon>
        <taxon>Bacillariophyta</taxon>
        <taxon>Coscinodiscophyceae</taxon>
        <taxon>Thalassiosirophycidae</taxon>
        <taxon>Stephanodiscales</taxon>
        <taxon>Stephanodiscaceae</taxon>
        <taxon>Discostella</taxon>
    </lineage>
</organism>
<feature type="region of interest" description="Disordered" evidence="1">
    <location>
        <begin position="44"/>
        <end position="63"/>
    </location>
</feature>
<dbReference type="PANTHER" id="PTHR13165:SF0">
    <property type="entry name" value="SERRATE RNA EFFECTOR MOLECULE HOMOLOG"/>
    <property type="match status" value="1"/>
</dbReference>
<feature type="compositionally biased region" description="Basic residues" evidence="1">
    <location>
        <begin position="515"/>
        <end position="527"/>
    </location>
</feature>
<protein>
    <recommendedName>
        <fullName evidence="2">C2H2-type domain-containing protein</fullName>
    </recommendedName>
</protein>
<feature type="domain" description="C2H2-type" evidence="2">
    <location>
        <begin position="793"/>
        <end position="816"/>
    </location>
</feature>
<dbReference type="AlphaFoldDB" id="A0ABD3M386"/>
<evidence type="ECO:0000313" key="4">
    <source>
        <dbReference type="Proteomes" id="UP001530293"/>
    </source>
</evidence>
<evidence type="ECO:0000313" key="3">
    <source>
        <dbReference type="EMBL" id="KAL3758470.1"/>
    </source>
</evidence>
<feature type="region of interest" description="Disordered" evidence="1">
    <location>
        <begin position="892"/>
        <end position="957"/>
    </location>
</feature>
<sequence>MPIDEFGREIPAVGGGGGAAAHGHLVPPPYAYGNPLLLGGELSARRDHHDHGGGDGIGGGGDNRVVVVVGEQRRSSSPAGGGGGASTSWTHDHHNDGRRGGGGGDGHGSRGGRPRGRSRADSSSSGYYDDRSRRSGGGGGGRHRSRSYGEGDRDEYRHGGRQSNNNGRSSHRGSLASSSSHTRVKAHASERYAEQPMLCRFLWKKELEEEQHAMNSTKLQNDGDAGGNSSSDAANYNGDDRMSKDEVMGGKYFQSSTEANPQEDAVETKPLPPPLFDTLDAEMEAYSEYNTKYCLNYVRTFFNHHLDDPWFRNRLSPLEKYRQASKERARANYEANEMKKEMIHSLEDMNSGVIPKKDPDCPEYLGPPKCNFVASCRLGVGTKPSSTSLHQRDYYYEMQTSENDIQHNILQGEDRNKIERHAKSHLHSFIKSESCVKIMDVPPNLSDDQLFAALVDHCGNNSKPIAVWSDSVCIPMHDNETMDPYHRTAYAVFPTSSAKDAMLENLHKANEEASRHHHRDHDRRHRSKGDALPKELDLEVDCTDVYGRREIDADGKGSAPPSSGKKKGVDTKLPTKRCTVFVSTSLLASSQPVSVLSAALSSRDRISQDKLDAGTIAGLLDETRGIEAGNRLCDLLSLLYPGNEEQTVDDEDVLDVSIAYLRRVHLFSFYNGCTAATDIGNVLSFSHPAGMIHLRLKGANEILAKAAEEKSVGETTGNETEENAGKDMLVQRLDESIVKAIEKCKAFAHLGPSCLIDALTDAEARTIQSTERNASEEWIENHSILDEDGRARCSFHFCRKLFKDKAFLQKHLLKKHSDQLRAECAKCHDGPMMSAWDSDDARPVPPVLIDCGSRFGLIPSRVIGNDRPLANDPEPELWQEEQDRIAEEERIRREREAAEREVEEEMQRRRDMANAREKRKSNFVDPDDMVEEKVELSFENVLVAPPPKKKKKKKSLL</sequence>
<proteinExistence type="predicted"/>
<keyword evidence="4" id="KW-1185">Reference proteome</keyword>
<dbReference type="InterPro" id="IPR013087">
    <property type="entry name" value="Znf_C2H2_type"/>
</dbReference>
<feature type="compositionally biased region" description="Basic and acidic residues" evidence="1">
    <location>
        <begin position="90"/>
        <end position="99"/>
    </location>
</feature>
<reference evidence="3 4" key="1">
    <citation type="submission" date="2024-10" db="EMBL/GenBank/DDBJ databases">
        <title>Updated reference genomes for cyclostephanoid diatoms.</title>
        <authorList>
            <person name="Roberts W.R."/>
            <person name="Alverson A.J."/>
        </authorList>
    </citation>
    <scope>NUCLEOTIDE SEQUENCE [LARGE SCALE GENOMIC DNA]</scope>
    <source>
        <strain evidence="3 4">AJA232-27</strain>
    </source>
</reference>
<dbReference type="PROSITE" id="PS00028">
    <property type="entry name" value="ZINC_FINGER_C2H2_1"/>
    <property type="match status" value="1"/>
</dbReference>
<accession>A0ABD3M386</accession>
<dbReference type="Proteomes" id="UP001530293">
    <property type="component" value="Unassembled WGS sequence"/>
</dbReference>
<feature type="compositionally biased region" description="Low complexity" evidence="1">
    <location>
        <begin position="161"/>
        <end position="181"/>
    </location>
</feature>
<evidence type="ECO:0000256" key="1">
    <source>
        <dbReference type="SAM" id="MobiDB-lite"/>
    </source>
</evidence>
<feature type="compositionally biased region" description="Gly residues" evidence="1">
    <location>
        <begin position="100"/>
        <end position="109"/>
    </location>
</feature>
<feature type="compositionally biased region" description="Basic residues" evidence="1">
    <location>
        <begin position="947"/>
        <end position="957"/>
    </location>
</feature>
<feature type="compositionally biased region" description="Basic and acidic residues" evidence="1">
    <location>
        <begin position="892"/>
        <end position="922"/>
    </location>
</feature>
<feature type="region of interest" description="Disordered" evidence="1">
    <location>
        <begin position="551"/>
        <end position="571"/>
    </location>
</feature>
<feature type="region of interest" description="Disordered" evidence="1">
    <location>
        <begin position="510"/>
        <end position="533"/>
    </location>
</feature>
<dbReference type="PANTHER" id="PTHR13165">
    <property type="entry name" value="ARSENITE-RESISTANCE PROTEIN 2"/>
    <property type="match status" value="1"/>
</dbReference>
<gene>
    <name evidence="3" type="ORF">ACHAWU_004313</name>
</gene>
<feature type="region of interest" description="Disordered" evidence="1">
    <location>
        <begin position="212"/>
        <end position="245"/>
    </location>
</feature>
<comment type="caution">
    <text evidence="3">The sequence shown here is derived from an EMBL/GenBank/DDBJ whole genome shotgun (WGS) entry which is preliminary data.</text>
</comment>
<dbReference type="EMBL" id="JALLBG020000229">
    <property type="protein sequence ID" value="KAL3758470.1"/>
    <property type="molecule type" value="Genomic_DNA"/>
</dbReference>
<feature type="compositionally biased region" description="Basic and acidic residues" evidence="1">
    <location>
        <begin position="44"/>
        <end position="53"/>
    </location>
</feature>
<feature type="compositionally biased region" description="Basic and acidic residues" evidence="1">
    <location>
        <begin position="147"/>
        <end position="158"/>
    </location>
</feature>
<name>A0ABD3M386_9STRA</name>
<evidence type="ECO:0000259" key="2">
    <source>
        <dbReference type="PROSITE" id="PS00028"/>
    </source>
</evidence>
<feature type="region of interest" description="Disordered" evidence="1">
    <location>
        <begin position="73"/>
        <end position="189"/>
    </location>
</feature>
<dbReference type="InterPro" id="IPR039727">
    <property type="entry name" value="SE/Ars2"/>
</dbReference>